<dbReference type="PANTHER" id="PTHR43685">
    <property type="entry name" value="GLYCOSYLTRANSFERASE"/>
    <property type="match status" value="1"/>
</dbReference>
<evidence type="ECO:0000259" key="1">
    <source>
        <dbReference type="Pfam" id="PF00535"/>
    </source>
</evidence>
<dbReference type="EMBL" id="AP018203">
    <property type="protein sequence ID" value="BAY58277.1"/>
    <property type="molecule type" value="Genomic_DNA"/>
</dbReference>
<organism evidence="2 3">
    <name type="scientific">Leptolyngbya boryana NIES-2135</name>
    <dbReference type="NCBI Taxonomy" id="1973484"/>
    <lineage>
        <taxon>Bacteria</taxon>
        <taxon>Bacillati</taxon>
        <taxon>Cyanobacteriota</taxon>
        <taxon>Cyanophyceae</taxon>
        <taxon>Leptolyngbyales</taxon>
        <taxon>Leptolyngbyaceae</taxon>
        <taxon>Leptolyngbya group</taxon>
        <taxon>Leptolyngbya</taxon>
    </lineage>
</organism>
<gene>
    <name evidence="2" type="ORF">NIES2135_51500</name>
</gene>
<keyword evidence="2" id="KW-0808">Transferase</keyword>
<dbReference type="GO" id="GO:0016740">
    <property type="term" value="F:transferase activity"/>
    <property type="evidence" value="ECO:0007669"/>
    <property type="project" value="UniProtKB-KW"/>
</dbReference>
<name>A0A1Z4JNP9_LEPBY</name>
<dbReference type="PANTHER" id="PTHR43685:SF2">
    <property type="entry name" value="GLYCOSYLTRANSFERASE 2-LIKE DOMAIN-CONTAINING PROTEIN"/>
    <property type="match status" value="1"/>
</dbReference>
<proteinExistence type="predicted"/>
<evidence type="ECO:0000313" key="3">
    <source>
        <dbReference type="Proteomes" id="UP000217895"/>
    </source>
</evidence>
<dbReference type="InterPro" id="IPR050834">
    <property type="entry name" value="Glycosyltransf_2"/>
</dbReference>
<dbReference type="Pfam" id="PF00535">
    <property type="entry name" value="Glycos_transf_2"/>
    <property type="match status" value="1"/>
</dbReference>
<dbReference type="SUPFAM" id="SSF53448">
    <property type="entry name" value="Nucleotide-diphospho-sugar transferases"/>
    <property type="match status" value="1"/>
</dbReference>
<protein>
    <submittedName>
        <fullName evidence="2">Glycosyl transferase family protein</fullName>
    </submittedName>
</protein>
<feature type="domain" description="Glycosyltransferase 2-like" evidence="1">
    <location>
        <begin position="9"/>
        <end position="137"/>
    </location>
</feature>
<dbReference type="CDD" id="cd00761">
    <property type="entry name" value="Glyco_tranf_GTA_type"/>
    <property type="match status" value="1"/>
</dbReference>
<dbReference type="InterPro" id="IPR001173">
    <property type="entry name" value="Glyco_trans_2-like"/>
</dbReference>
<dbReference type="AlphaFoldDB" id="A0A1Z4JNP9"/>
<sequence length="306" mass="35176">MDSNLPTVSIGLPVFNGEDYLEAALESLLAQTYTNFEIVLCDNASSDRTAEICQTYAAKDARIRYYRNDHNIGAAENFDRVFQLSRGKYFKWAAHDDLCKPTFLERCIEVLDRDLSVVLCTSEAGRIDWAGNEQPPKADSPRPIDAWEVAERFEAIVLKTFWSYEIFGLIRSSALKKLNLRRSNYGSDRVILAELSLQGRLVHVPEMLFFRRFHLKQSTCMQSAKERQQWHSGNRKRSIWERGSVGFMQAVFQADLTPAERVQCMGVVLRYLTKAGNWRYFLPKHFRQTKKLTLTQMPAQSIASKG</sequence>
<keyword evidence="3" id="KW-1185">Reference proteome</keyword>
<accession>A0A1Z4JNP9</accession>
<dbReference type="Proteomes" id="UP000217895">
    <property type="component" value="Chromosome"/>
</dbReference>
<reference evidence="2 3" key="1">
    <citation type="submission" date="2017-06" db="EMBL/GenBank/DDBJ databases">
        <title>Genome sequencing of cyanobaciteial culture collection at National Institute for Environmental Studies (NIES).</title>
        <authorList>
            <person name="Hirose Y."/>
            <person name="Shimura Y."/>
            <person name="Fujisawa T."/>
            <person name="Nakamura Y."/>
            <person name="Kawachi M."/>
        </authorList>
    </citation>
    <scope>NUCLEOTIDE SEQUENCE [LARGE SCALE GENOMIC DNA]</scope>
    <source>
        <strain evidence="2 3">NIES-2135</strain>
    </source>
</reference>
<dbReference type="InterPro" id="IPR029044">
    <property type="entry name" value="Nucleotide-diphossugar_trans"/>
</dbReference>
<dbReference type="Gene3D" id="3.90.550.10">
    <property type="entry name" value="Spore Coat Polysaccharide Biosynthesis Protein SpsA, Chain A"/>
    <property type="match status" value="1"/>
</dbReference>
<evidence type="ECO:0000313" key="2">
    <source>
        <dbReference type="EMBL" id="BAY58277.1"/>
    </source>
</evidence>